<keyword evidence="7" id="KW-0276">Fatty acid metabolism</keyword>
<evidence type="ECO:0000256" key="5">
    <source>
        <dbReference type="ARBA" id="ARBA00022679"/>
    </source>
</evidence>
<dbReference type="InterPro" id="IPR016039">
    <property type="entry name" value="Thiolase-like"/>
</dbReference>
<dbReference type="Pfam" id="PF00109">
    <property type="entry name" value="ketoacyl-synt"/>
    <property type="match status" value="1"/>
</dbReference>
<keyword evidence="11" id="KW-0443">Lipid metabolism</keyword>
<dbReference type="InterPro" id="IPR014030">
    <property type="entry name" value="Ketoacyl_synth_N"/>
</dbReference>
<feature type="domain" description="Ketosynthase family 3 (KS3)" evidence="16">
    <location>
        <begin position="159"/>
        <end position="469"/>
    </location>
</feature>
<dbReference type="EC" id="2.3.1.85" evidence="1"/>
<dbReference type="InterPro" id="IPR020841">
    <property type="entry name" value="PKS_Beta-ketoAc_synthase_dom"/>
</dbReference>
<evidence type="ECO:0000256" key="7">
    <source>
        <dbReference type="ARBA" id="ARBA00022832"/>
    </source>
</evidence>
<keyword evidence="13" id="KW-0511">Multifunctional enzyme</keyword>
<evidence type="ECO:0000259" key="16">
    <source>
        <dbReference type="PROSITE" id="PS52004"/>
    </source>
</evidence>
<dbReference type="PROSITE" id="PS52004">
    <property type="entry name" value="KS3_2"/>
    <property type="match status" value="1"/>
</dbReference>
<keyword evidence="10" id="KW-0520">NAD</keyword>
<dbReference type="Proteomes" id="UP001159363">
    <property type="component" value="Chromosome 3"/>
</dbReference>
<name>A0ABQ9I528_9NEOP</name>
<organism evidence="17 18">
    <name type="scientific">Dryococelus australis</name>
    <dbReference type="NCBI Taxonomy" id="614101"/>
    <lineage>
        <taxon>Eukaryota</taxon>
        <taxon>Metazoa</taxon>
        <taxon>Ecdysozoa</taxon>
        <taxon>Arthropoda</taxon>
        <taxon>Hexapoda</taxon>
        <taxon>Insecta</taxon>
        <taxon>Pterygota</taxon>
        <taxon>Neoptera</taxon>
        <taxon>Polyneoptera</taxon>
        <taxon>Phasmatodea</taxon>
        <taxon>Verophasmatodea</taxon>
        <taxon>Anareolatae</taxon>
        <taxon>Phasmatidae</taxon>
        <taxon>Eurycanthinae</taxon>
        <taxon>Dryococelus</taxon>
    </lineage>
</organism>
<dbReference type="CDD" id="cd00833">
    <property type="entry name" value="PKS"/>
    <property type="match status" value="1"/>
</dbReference>
<dbReference type="EMBL" id="JARBHB010000003">
    <property type="protein sequence ID" value="KAJ8891053.1"/>
    <property type="molecule type" value="Genomic_DNA"/>
</dbReference>
<evidence type="ECO:0000256" key="3">
    <source>
        <dbReference type="ARBA" id="ARBA00022450"/>
    </source>
</evidence>
<comment type="caution">
    <text evidence="17">The sequence shown here is derived from an EMBL/GenBank/DDBJ whole genome shotgun (WGS) entry which is preliminary data.</text>
</comment>
<dbReference type="Gene3D" id="3.40.47.10">
    <property type="match status" value="1"/>
</dbReference>
<dbReference type="InterPro" id="IPR014031">
    <property type="entry name" value="Ketoacyl_synth_C"/>
</dbReference>
<keyword evidence="4" id="KW-0444">Lipid biosynthesis</keyword>
<evidence type="ECO:0000313" key="18">
    <source>
        <dbReference type="Proteomes" id="UP001159363"/>
    </source>
</evidence>
<evidence type="ECO:0000256" key="4">
    <source>
        <dbReference type="ARBA" id="ARBA00022516"/>
    </source>
</evidence>
<comment type="similarity">
    <text evidence="15">Belongs to the thiolase-like superfamily. Beta-ketoacyl-ACP synthases family.</text>
</comment>
<evidence type="ECO:0000256" key="8">
    <source>
        <dbReference type="ARBA" id="ARBA00022857"/>
    </source>
</evidence>
<gene>
    <name evidence="17" type="ORF">PR048_010562</name>
</gene>
<evidence type="ECO:0000256" key="12">
    <source>
        <dbReference type="ARBA" id="ARBA00023160"/>
    </source>
</evidence>
<evidence type="ECO:0000256" key="1">
    <source>
        <dbReference type="ARBA" id="ARBA00012873"/>
    </source>
</evidence>
<keyword evidence="12" id="KW-0275">Fatty acid biosynthesis</keyword>
<keyword evidence="3" id="KW-0596">Phosphopantetheine</keyword>
<dbReference type="InterPro" id="IPR050091">
    <property type="entry name" value="PKS_NRPS_Biosynth_Enz"/>
</dbReference>
<protein>
    <recommendedName>
        <fullName evidence="2">Fatty acid synthase</fullName>
        <ecNumber evidence="1">2.3.1.85</ecNumber>
    </recommendedName>
</protein>
<keyword evidence="8" id="KW-0521">NADP</keyword>
<evidence type="ECO:0000256" key="13">
    <source>
        <dbReference type="ARBA" id="ARBA00023268"/>
    </source>
</evidence>
<evidence type="ECO:0000256" key="9">
    <source>
        <dbReference type="ARBA" id="ARBA00023002"/>
    </source>
</evidence>
<reference evidence="17 18" key="1">
    <citation type="submission" date="2023-02" db="EMBL/GenBank/DDBJ databases">
        <title>LHISI_Scaffold_Assembly.</title>
        <authorList>
            <person name="Stuart O.P."/>
            <person name="Cleave R."/>
            <person name="Magrath M.J.L."/>
            <person name="Mikheyev A.S."/>
        </authorList>
    </citation>
    <scope>NUCLEOTIDE SEQUENCE [LARGE SCALE GENOMIC DNA]</scope>
    <source>
        <strain evidence="17">Daus_M_001</strain>
        <tissue evidence="17">Leg muscle</tissue>
    </source>
</reference>
<keyword evidence="6" id="KW-0378">Hydrolase</keyword>
<evidence type="ECO:0000313" key="17">
    <source>
        <dbReference type="EMBL" id="KAJ8891053.1"/>
    </source>
</evidence>
<dbReference type="SMART" id="SM00825">
    <property type="entry name" value="PKS_KS"/>
    <property type="match status" value="1"/>
</dbReference>
<evidence type="ECO:0000256" key="2">
    <source>
        <dbReference type="ARBA" id="ARBA00018769"/>
    </source>
</evidence>
<comment type="catalytic activity">
    <reaction evidence="14">
        <text>acetyl-CoA + n malonyl-CoA + 2n NADPH + 2n H(+) = a long-chain fatty acid + (n+1) CoA + n CO2 + 2n NADP(+).</text>
        <dbReference type="EC" id="2.3.1.85"/>
    </reaction>
</comment>
<dbReference type="SUPFAM" id="SSF53901">
    <property type="entry name" value="Thiolase-like"/>
    <property type="match status" value="2"/>
</dbReference>
<dbReference type="InterPro" id="IPR018201">
    <property type="entry name" value="Ketoacyl_synth_AS"/>
</dbReference>
<evidence type="ECO:0000256" key="11">
    <source>
        <dbReference type="ARBA" id="ARBA00023098"/>
    </source>
</evidence>
<dbReference type="PANTHER" id="PTHR43775">
    <property type="entry name" value="FATTY ACID SYNTHASE"/>
    <property type="match status" value="1"/>
</dbReference>
<keyword evidence="18" id="KW-1185">Reference proteome</keyword>
<evidence type="ECO:0000256" key="14">
    <source>
        <dbReference type="ARBA" id="ARBA00044883"/>
    </source>
</evidence>
<dbReference type="PANTHER" id="PTHR43775:SF7">
    <property type="entry name" value="FATTY ACID SYNTHASE"/>
    <property type="match status" value="1"/>
</dbReference>
<evidence type="ECO:0000256" key="15">
    <source>
        <dbReference type="RuleBase" id="RU003694"/>
    </source>
</evidence>
<evidence type="ECO:0000256" key="10">
    <source>
        <dbReference type="ARBA" id="ARBA00023027"/>
    </source>
</evidence>
<evidence type="ECO:0000256" key="6">
    <source>
        <dbReference type="ARBA" id="ARBA00022801"/>
    </source>
</evidence>
<sequence length="469" mass="51550">MIKLAADDVARETFAQVWGAVIRPLDSRVRLPVQATPELKMGDMVDVGLARNVFATLEEVIEEKETKKFQRQAHIRKEKKRESALEIRWAAPEGDTAELITPLQSTLGRLHSMFVRVRSQTKEERLPDSDNMPAQFPEVTSPALSPQPQASANARWNSSEEVVISGFSGRFPESSNVEEFRDQLLAGVDLITEDDRRWPVGQHGLPSRSGKLKDISRFDASFFGVHPKQAEMMDPQIRMMLELTYEAIVDAGVNPQKLRGSRTGVFVGMSGSESYNYWCSEPDKVDGYGLPGCSGAMFSNRISYSFDFKGLRRDDACCPGPSFSVDTACSSSMMALHQAVVAMRTGQCDTAVVGGVNLALSSNCALQFQRLNLLCPEGKCRSFDASGKGYVRSEAAVILLLQKKSTAKRVYATVVNTKINVDGFKEQGITFPSGPMQKALIQETFEEVGLDPAQVAYVEAHGTGTKVSL</sequence>
<dbReference type="Pfam" id="PF02801">
    <property type="entry name" value="Ketoacyl-synt_C"/>
    <property type="match status" value="1"/>
</dbReference>
<dbReference type="PROSITE" id="PS00606">
    <property type="entry name" value="KS3_1"/>
    <property type="match status" value="1"/>
</dbReference>
<accession>A0ABQ9I528</accession>
<keyword evidence="5 15" id="KW-0808">Transferase</keyword>
<proteinExistence type="inferred from homology"/>
<keyword evidence="9" id="KW-0560">Oxidoreductase</keyword>